<evidence type="ECO:0000313" key="2">
    <source>
        <dbReference type="EMBL" id="TQM84866.1"/>
    </source>
</evidence>
<gene>
    <name evidence="2" type="ORF">FHX81_7326</name>
</gene>
<proteinExistence type="predicted"/>
<keyword evidence="3" id="KW-1185">Reference proteome</keyword>
<name>A0A543JPV5_9PSEU</name>
<comment type="caution">
    <text evidence="2">The sequence shown here is derived from an EMBL/GenBank/DDBJ whole genome shotgun (WGS) entry which is preliminary data.</text>
</comment>
<organism evidence="2 3">
    <name type="scientific">Saccharothrix saharensis</name>
    <dbReference type="NCBI Taxonomy" id="571190"/>
    <lineage>
        <taxon>Bacteria</taxon>
        <taxon>Bacillati</taxon>
        <taxon>Actinomycetota</taxon>
        <taxon>Actinomycetes</taxon>
        <taxon>Pseudonocardiales</taxon>
        <taxon>Pseudonocardiaceae</taxon>
        <taxon>Saccharothrix</taxon>
    </lineage>
</organism>
<feature type="region of interest" description="Disordered" evidence="1">
    <location>
        <begin position="1"/>
        <end position="30"/>
    </location>
</feature>
<dbReference type="AlphaFoldDB" id="A0A543JPV5"/>
<protein>
    <submittedName>
        <fullName evidence="2">Uncharacterized protein</fullName>
    </submittedName>
</protein>
<accession>A0A543JPV5</accession>
<evidence type="ECO:0000313" key="3">
    <source>
        <dbReference type="Proteomes" id="UP000316628"/>
    </source>
</evidence>
<evidence type="ECO:0000256" key="1">
    <source>
        <dbReference type="SAM" id="MobiDB-lite"/>
    </source>
</evidence>
<dbReference type="Proteomes" id="UP000316628">
    <property type="component" value="Unassembled WGS sequence"/>
</dbReference>
<dbReference type="EMBL" id="VFPP01000001">
    <property type="protein sequence ID" value="TQM84866.1"/>
    <property type="molecule type" value="Genomic_DNA"/>
</dbReference>
<reference evidence="2 3" key="1">
    <citation type="submission" date="2019-06" db="EMBL/GenBank/DDBJ databases">
        <title>Sequencing the genomes of 1000 actinobacteria strains.</title>
        <authorList>
            <person name="Klenk H.-P."/>
        </authorList>
    </citation>
    <scope>NUCLEOTIDE SEQUENCE [LARGE SCALE GENOMIC DNA]</scope>
    <source>
        <strain evidence="2 3">DSM 45456</strain>
    </source>
</reference>
<sequence>MHLRIPNFAGSRALSMTRHDDAFGSPGARP</sequence>